<proteinExistence type="predicted"/>
<dbReference type="PANTHER" id="PTHR24421">
    <property type="entry name" value="NITRATE/NITRITE SENSOR PROTEIN NARX-RELATED"/>
    <property type="match status" value="1"/>
</dbReference>
<dbReference type="GO" id="GO:0000155">
    <property type="term" value="F:phosphorelay sensor kinase activity"/>
    <property type="evidence" value="ECO:0007669"/>
    <property type="project" value="InterPro"/>
</dbReference>
<sequence>MTGSARPRRPPTGGGAPNGGQRWPLSSLELDDLVEELRARADSARVSQERLGSLLDAVIAVSSDLELAEVLRRIVVAACELVDATYGALGVLGPSGEELVEFVTHGITEEQRAAIGPLPRGHGLLGMVIASPRAQRVPNIGQHPDSYGFPPNHPPMTSFLGAPVRIRDQVFGNLYLTDKRSAPEFSGDDEAVLSALAAAAGVAIENARLYEHSRTQQLWGEVLGDATQALLEGAAQEVVLADVTDAVCRLARADACFVALRQGSDVVVAAASGEGDPAEAPGEVLREPRIRAAMLGPAHIEPGAEGGTRAMLPLALGESPLGVLVAEWAREEPTDHVPHLELLGRSLAVSLGAASARTDRARSELLEDRDRIARDMHDNVIQRLFATGMSLQSAAPMSTPEVRAKLDRAVDELDAAISDIRHTIFALHRVPGGRPLSAEIATVCGDAAVTLGFSPELRMTGPLADVPEDVAAELLAVVREALSNAARHAAASMVNVVVEVADDVSVVVTDDGRGLPEGVSRSGLGNLARRAEGRGGSFSVEPGDGAGTRVHWRVPLASGDGPGT</sequence>
<keyword evidence="3" id="KW-0902">Two-component regulatory system</keyword>
<reference evidence="7" key="2">
    <citation type="submission" date="2020-09" db="EMBL/GenBank/DDBJ databases">
        <authorList>
            <person name="Sun Q."/>
            <person name="Zhou Y."/>
        </authorList>
    </citation>
    <scope>NUCLEOTIDE SEQUENCE</scope>
    <source>
        <strain evidence="7">CGMCC 1.10749</strain>
    </source>
</reference>
<dbReference type="InterPro" id="IPR029016">
    <property type="entry name" value="GAF-like_dom_sf"/>
</dbReference>
<dbReference type="InterPro" id="IPR011712">
    <property type="entry name" value="Sig_transdc_His_kin_sub3_dim/P"/>
</dbReference>
<dbReference type="SUPFAM" id="SSF55781">
    <property type="entry name" value="GAF domain-like"/>
    <property type="match status" value="2"/>
</dbReference>
<gene>
    <name evidence="7" type="ORF">GCM10011314_00740</name>
</gene>
<dbReference type="InterPro" id="IPR003018">
    <property type="entry name" value="GAF"/>
</dbReference>
<dbReference type="RefSeq" id="WP_052117175.1">
    <property type="nucleotide sequence ID" value="NZ_BMEA01000001.1"/>
</dbReference>
<dbReference type="Proteomes" id="UP000628079">
    <property type="component" value="Unassembled WGS sequence"/>
</dbReference>
<feature type="domain" description="GAF" evidence="5">
    <location>
        <begin position="66"/>
        <end position="214"/>
    </location>
</feature>
<feature type="domain" description="Histidine kinase/HSP90-like ATPase" evidence="6">
    <location>
        <begin position="469"/>
        <end position="558"/>
    </location>
</feature>
<accession>A0A8H9FQD6</accession>
<feature type="region of interest" description="Disordered" evidence="4">
    <location>
        <begin position="1"/>
        <end position="24"/>
    </location>
</feature>
<dbReference type="SMART" id="SM00387">
    <property type="entry name" value="HATPase_c"/>
    <property type="match status" value="1"/>
</dbReference>
<evidence type="ECO:0000313" key="8">
    <source>
        <dbReference type="Proteomes" id="UP000628079"/>
    </source>
</evidence>
<evidence type="ECO:0000256" key="3">
    <source>
        <dbReference type="ARBA" id="ARBA00023012"/>
    </source>
</evidence>
<dbReference type="InterPro" id="IPR036890">
    <property type="entry name" value="HATPase_C_sf"/>
</dbReference>
<dbReference type="InterPro" id="IPR003594">
    <property type="entry name" value="HATPase_dom"/>
</dbReference>
<name>A0A8H9FQD6_9MICO</name>
<feature type="region of interest" description="Disordered" evidence="4">
    <location>
        <begin position="532"/>
        <end position="564"/>
    </location>
</feature>
<reference evidence="7" key="1">
    <citation type="journal article" date="2014" name="Int. J. Syst. Evol. Microbiol.">
        <title>Complete genome sequence of Corynebacterium casei LMG S-19264T (=DSM 44701T), isolated from a smear-ripened cheese.</title>
        <authorList>
            <consortium name="US DOE Joint Genome Institute (JGI-PGF)"/>
            <person name="Walter F."/>
            <person name="Albersmeier A."/>
            <person name="Kalinowski J."/>
            <person name="Ruckert C."/>
        </authorList>
    </citation>
    <scope>NUCLEOTIDE SEQUENCE</scope>
    <source>
        <strain evidence="7">CGMCC 1.10749</strain>
    </source>
</reference>
<dbReference type="Pfam" id="PF07730">
    <property type="entry name" value="HisKA_3"/>
    <property type="match status" value="1"/>
</dbReference>
<dbReference type="Gene3D" id="3.30.565.10">
    <property type="entry name" value="Histidine kinase-like ATPase, C-terminal domain"/>
    <property type="match status" value="1"/>
</dbReference>
<keyword evidence="1" id="KW-0808">Transferase</keyword>
<dbReference type="Pfam" id="PF13185">
    <property type="entry name" value="GAF_2"/>
    <property type="match status" value="1"/>
</dbReference>
<evidence type="ECO:0000259" key="5">
    <source>
        <dbReference type="SMART" id="SM00065"/>
    </source>
</evidence>
<keyword evidence="2 7" id="KW-0418">Kinase</keyword>
<dbReference type="SMART" id="SM00065">
    <property type="entry name" value="GAF"/>
    <property type="match status" value="1"/>
</dbReference>
<dbReference type="EMBL" id="BMEA01000001">
    <property type="protein sequence ID" value="GGB65396.1"/>
    <property type="molecule type" value="Genomic_DNA"/>
</dbReference>
<evidence type="ECO:0000259" key="6">
    <source>
        <dbReference type="SMART" id="SM00387"/>
    </source>
</evidence>
<dbReference type="InterPro" id="IPR050482">
    <property type="entry name" value="Sensor_HK_TwoCompSys"/>
</dbReference>
<dbReference type="GO" id="GO:0016020">
    <property type="term" value="C:membrane"/>
    <property type="evidence" value="ECO:0007669"/>
    <property type="project" value="InterPro"/>
</dbReference>
<dbReference type="SUPFAM" id="SSF55874">
    <property type="entry name" value="ATPase domain of HSP90 chaperone/DNA topoisomerase II/histidine kinase"/>
    <property type="match status" value="1"/>
</dbReference>
<evidence type="ECO:0000256" key="1">
    <source>
        <dbReference type="ARBA" id="ARBA00022679"/>
    </source>
</evidence>
<protein>
    <submittedName>
        <fullName evidence="7">Histidine kinase</fullName>
    </submittedName>
</protein>
<organism evidence="7 8">
    <name type="scientific">Knoellia flava</name>
    <dbReference type="NCBI Taxonomy" id="913969"/>
    <lineage>
        <taxon>Bacteria</taxon>
        <taxon>Bacillati</taxon>
        <taxon>Actinomycetota</taxon>
        <taxon>Actinomycetes</taxon>
        <taxon>Micrococcales</taxon>
        <taxon>Intrasporangiaceae</taxon>
        <taxon>Knoellia</taxon>
    </lineage>
</organism>
<evidence type="ECO:0000313" key="7">
    <source>
        <dbReference type="EMBL" id="GGB65396.1"/>
    </source>
</evidence>
<dbReference type="Pfam" id="PF02518">
    <property type="entry name" value="HATPase_c"/>
    <property type="match status" value="1"/>
</dbReference>
<dbReference type="Gene3D" id="1.20.5.1930">
    <property type="match status" value="1"/>
</dbReference>
<dbReference type="AlphaFoldDB" id="A0A8H9FQD6"/>
<dbReference type="Gene3D" id="3.30.450.40">
    <property type="match status" value="1"/>
</dbReference>
<dbReference type="GO" id="GO:0046983">
    <property type="term" value="F:protein dimerization activity"/>
    <property type="evidence" value="ECO:0007669"/>
    <property type="project" value="InterPro"/>
</dbReference>
<dbReference type="PANTHER" id="PTHR24421:SF56">
    <property type="entry name" value="OXYGEN SENSOR HISTIDINE KINASE RESPONSE REGULATOR DOST"/>
    <property type="match status" value="1"/>
</dbReference>
<evidence type="ECO:0000256" key="4">
    <source>
        <dbReference type="SAM" id="MobiDB-lite"/>
    </source>
</evidence>
<evidence type="ECO:0000256" key="2">
    <source>
        <dbReference type="ARBA" id="ARBA00022777"/>
    </source>
</evidence>
<comment type="caution">
    <text evidence="7">The sequence shown here is derived from an EMBL/GenBank/DDBJ whole genome shotgun (WGS) entry which is preliminary data.</text>
</comment>